<keyword evidence="5 8" id="KW-1133">Transmembrane helix</keyword>
<feature type="transmembrane region" description="Helical" evidence="8">
    <location>
        <begin position="446"/>
        <end position="466"/>
    </location>
</feature>
<reference evidence="9" key="1">
    <citation type="submission" date="2022-08" db="EMBL/GenBank/DDBJ databases">
        <title>Novel sulfate-reducing endosymbionts in the free-living metamonad Anaeramoeba.</title>
        <authorList>
            <person name="Jerlstrom-Hultqvist J."/>
            <person name="Cepicka I."/>
            <person name="Gallot-Lavallee L."/>
            <person name="Salas-Leiva D."/>
            <person name="Curtis B.A."/>
            <person name="Zahonova K."/>
            <person name="Pipaliya S."/>
            <person name="Dacks J."/>
            <person name="Roger A.J."/>
        </authorList>
    </citation>
    <scope>NUCLEOTIDE SEQUENCE</scope>
    <source>
        <strain evidence="9">Schooner1</strain>
    </source>
</reference>
<keyword evidence="3" id="KW-0813">Transport</keyword>
<feature type="transmembrane region" description="Helical" evidence="8">
    <location>
        <begin position="379"/>
        <end position="400"/>
    </location>
</feature>
<keyword evidence="6 8" id="KW-0472">Membrane</keyword>
<keyword evidence="10" id="KW-1185">Reference proteome</keyword>
<comment type="caution">
    <text evidence="9">The sequence shown here is derived from an EMBL/GenBank/DDBJ whole genome shotgun (WGS) entry which is preliminary data.</text>
</comment>
<evidence type="ECO:0000313" key="10">
    <source>
        <dbReference type="Proteomes" id="UP001150062"/>
    </source>
</evidence>
<evidence type="ECO:0000256" key="6">
    <source>
        <dbReference type="ARBA" id="ARBA00023136"/>
    </source>
</evidence>
<evidence type="ECO:0000256" key="1">
    <source>
        <dbReference type="ARBA" id="ARBA00004127"/>
    </source>
</evidence>
<feature type="transmembrane region" description="Helical" evidence="8">
    <location>
        <begin position="152"/>
        <end position="176"/>
    </location>
</feature>
<evidence type="ECO:0000256" key="8">
    <source>
        <dbReference type="SAM" id="Phobius"/>
    </source>
</evidence>
<feature type="transmembrane region" description="Helical" evidence="8">
    <location>
        <begin position="243"/>
        <end position="263"/>
    </location>
</feature>
<feature type="transmembrane region" description="Helical" evidence="8">
    <location>
        <begin position="221"/>
        <end position="238"/>
    </location>
</feature>
<feature type="compositionally biased region" description="Low complexity" evidence="7">
    <location>
        <begin position="1"/>
        <end position="11"/>
    </location>
</feature>
<feature type="compositionally biased region" description="Basic and acidic residues" evidence="7">
    <location>
        <begin position="12"/>
        <end position="32"/>
    </location>
</feature>
<evidence type="ECO:0000256" key="2">
    <source>
        <dbReference type="ARBA" id="ARBA00005697"/>
    </source>
</evidence>
<evidence type="ECO:0000256" key="7">
    <source>
        <dbReference type="SAM" id="MobiDB-lite"/>
    </source>
</evidence>
<keyword evidence="4 8" id="KW-0812">Transmembrane</keyword>
<evidence type="ECO:0000256" key="4">
    <source>
        <dbReference type="ARBA" id="ARBA00022692"/>
    </source>
</evidence>
<dbReference type="InterPro" id="IPR045018">
    <property type="entry name" value="Azg-like"/>
</dbReference>
<sequence>MSTSSSSSSSDSESKNSDVELGDQNKNKDEKNKKKKKQGGLHREDNHHSPYEGSLAVKLDKFFEISKRGSSFKREIYGGIAMFLASLYILTVHPQVLQKANVPAKGTRMVTALLSGLGTISMGIFTGIPIFISNGMGQNYFYALTICANNSYEWNTASSLVFIQGIIIVAISWGFLRIKFLSSIPPMFRIGIGFGIALFIGTLGISSMFNNPVTSEPELHFRLLLAVLCLVMITGLILRNKIYVFILAPIVTSIVSQIIRAAMSDFEMEEWGISGMGDTVFKINFKWKVSALWLIPVMSINQLFDAVCTTLTVIQFAFLDKIQFDEKRFMALITTSKTSKLQRVIMLTGLWSSISGAFGNAQMVPFIESIVGGTVGARTGLSSVVTGLCFILSIFIYPLFALIPNEATAPLMVYTTALVIEMITHVDFSDLNTIIPIVISTITMPLMSSILLGIALGYSTLILLWLVGPEKKYKDIKWPMIIVFILSVVGIVFELRD</sequence>
<name>A0ABQ8YNS3_9EUKA</name>
<comment type="subcellular location">
    <subcellularLocation>
        <location evidence="1">Endomembrane system</location>
        <topology evidence="1">Multi-pass membrane protein</topology>
    </subcellularLocation>
</comment>
<evidence type="ECO:0000313" key="9">
    <source>
        <dbReference type="EMBL" id="KAJ6246160.1"/>
    </source>
</evidence>
<evidence type="ECO:0000256" key="5">
    <source>
        <dbReference type="ARBA" id="ARBA00022989"/>
    </source>
</evidence>
<dbReference type="PANTHER" id="PTHR43337">
    <property type="entry name" value="XANTHINE/URACIL PERMEASE C887.17-RELATED"/>
    <property type="match status" value="1"/>
</dbReference>
<feature type="transmembrane region" description="Helical" evidence="8">
    <location>
        <begin position="478"/>
        <end position="495"/>
    </location>
</feature>
<feature type="compositionally biased region" description="Basic and acidic residues" evidence="7">
    <location>
        <begin position="41"/>
        <end position="50"/>
    </location>
</feature>
<accession>A0ABQ8YNS3</accession>
<dbReference type="InterPro" id="IPR006043">
    <property type="entry name" value="NCS2"/>
</dbReference>
<feature type="transmembrane region" description="Helical" evidence="8">
    <location>
        <begin position="76"/>
        <end position="97"/>
    </location>
</feature>
<feature type="region of interest" description="Disordered" evidence="7">
    <location>
        <begin position="1"/>
        <end position="50"/>
    </location>
</feature>
<proteinExistence type="inferred from homology"/>
<feature type="transmembrane region" description="Helical" evidence="8">
    <location>
        <begin position="109"/>
        <end position="132"/>
    </location>
</feature>
<dbReference type="Proteomes" id="UP001150062">
    <property type="component" value="Unassembled WGS sequence"/>
</dbReference>
<gene>
    <name evidence="9" type="ORF">M0813_19565</name>
</gene>
<protein>
    <submittedName>
        <fullName evidence="9">Xanthine/uracil permease</fullName>
    </submittedName>
</protein>
<feature type="transmembrane region" description="Helical" evidence="8">
    <location>
        <begin position="188"/>
        <end position="209"/>
    </location>
</feature>
<comment type="similarity">
    <text evidence="2">Belongs to the nucleobase:cation symporter-2 (NCS2) (TC 2.A.40) family. Azg-like subfamily.</text>
</comment>
<evidence type="ECO:0000256" key="3">
    <source>
        <dbReference type="ARBA" id="ARBA00022448"/>
    </source>
</evidence>
<dbReference type="EMBL" id="JAOAOG010000138">
    <property type="protein sequence ID" value="KAJ6246160.1"/>
    <property type="molecule type" value="Genomic_DNA"/>
</dbReference>
<dbReference type="Pfam" id="PF00860">
    <property type="entry name" value="Xan_ur_permease"/>
    <property type="match status" value="1"/>
</dbReference>
<feature type="transmembrane region" description="Helical" evidence="8">
    <location>
        <begin position="291"/>
        <end position="319"/>
    </location>
</feature>
<dbReference type="PANTHER" id="PTHR43337:SF1">
    <property type="entry name" value="XANTHINE_URACIL PERMEASE C887.17-RELATED"/>
    <property type="match status" value="1"/>
</dbReference>
<organism evidence="9 10">
    <name type="scientific">Anaeramoeba flamelloides</name>
    <dbReference type="NCBI Taxonomy" id="1746091"/>
    <lineage>
        <taxon>Eukaryota</taxon>
        <taxon>Metamonada</taxon>
        <taxon>Anaeramoebidae</taxon>
        <taxon>Anaeramoeba</taxon>
    </lineage>
</organism>
<feature type="transmembrane region" description="Helical" evidence="8">
    <location>
        <begin position="340"/>
        <end position="359"/>
    </location>
</feature>